<dbReference type="PANTHER" id="PTHR46195:SF2">
    <property type="entry name" value="HEAVY METAL-ASSOCIATED ISOPRENYLATED PLANT PROTEIN 7"/>
    <property type="match status" value="1"/>
</dbReference>
<dbReference type="InterPro" id="IPR006121">
    <property type="entry name" value="HMA_dom"/>
</dbReference>
<keyword evidence="2" id="KW-0449">Lipoprotein</keyword>
<dbReference type="Pfam" id="PF00403">
    <property type="entry name" value="HMA"/>
    <property type="match status" value="2"/>
</dbReference>
<proteinExistence type="inferred from homology"/>
<evidence type="ECO:0000256" key="1">
    <source>
        <dbReference type="ARBA" id="ARBA00022723"/>
    </source>
</evidence>
<dbReference type="SUPFAM" id="SSF55008">
    <property type="entry name" value="HMA, heavy metal-associated domain"/>
    <property type="match status" value="2"/>
</dbReference>
<dbReference type="InterPro" id="IPR036163">
    <property type="entry name" value="HMA_dom_sf"/>
</dbReference>
<dbReference type="Gene3D" id="3.30.70.100">
    <property type="match status" value="2"/>
</dbReference>
<sequence length="239" mass="26251">MRVFMHCEGCARKVKRSLKGFDGVEDVKTDCRTHKVVVKGKKVAEDPMKAVQRVHKKTGRKPQVVEVVLKVHMHCDACAQQIKKRILRMKGVETAEPNLKGSQVTVKGVFDPEKLAEYVSKRTRKHAVVAKQEQAEKKKAAVAAAVAEEKTGGKEKMDGDAGGGDAEKKEEKDGGSEAAGGNEKDKKGAGEAAEPPKVVEQQMRNEFYQYHPTYPAGGYDPSYHPQMFSDENPNACAVM</sequence>
<dbReference type="AlphaFoldDB" id="A0A8J5LE28"/>
<gene>
    <name evidence="6" type="ORF">ZIOFF_028798</name>
</gene>
<dbReference type="PROSITE" id="PS50846">
    <property type="entry name" value="HMA_2"/>
    <property type="match status" value="2"/>
</dbReference>
<feature type="compositionally biased region" description="Basic and acidic residues" evidence="4">
    <location>
        <begin position="147"/>
        <end position="175"/>
    </location>
</feature>
<evidence type="ECO:0000259" key="5">
    <source>
        <dbReference type="PROSITE" id="PS50846"/>
    </source>
</evidence>
<keyword evidence="7" id="KW-1185">Reference proteome</keyword>
<dbReference type="Proteomes" id="UP000734854">
    <property type="component" value="Unassembled WGS sequence"/>
</dbReference>
<organism evidence="6 7">
    <name type="scientific">Zingiber officinale</name>
    <name type="common">Ginger</name>
    <name type="synonym">Amomum zingiber</name>
    <dbReference type="NCBI Taxonomy" id="94328"/>
    <lineage>
        <taxon>Eukaryota</taxon>
        <taxon>Viridiplantae</taxon>
        <taxon>Streptophyta</taxon>
        <taxon>Embryophyta</taxon>
        <taxon>Tracheophyta</taxon>
        <taxon>Spermatophyta</taxon>
        <taxon>Magnoliopsida</taxon>
        <taxon>Liliopsida</taxon>
        <taxon>Zingiberales</taxon>
        <taxon>Zingiberaceae</taxon>
        <taxon>Zingiber</taxon>
    </lineage>
</organism>
<evidence type="ECO:0000256" key="3">
    <source>
        <dbReference type="ARBA" id="ARBA00024045"/>
    </source>
</evidence>
<dbReference type="CDD" id="cd00371">
    <property type="entry name" value="HMA"/>
    <property type="match status" value="2"/>
</dbReference>
<dbReference type="InterPro" id="IPR044577">
    <property type="entry name" value="HIPP4/7/8/17/18/19"/>
</dbReference>
<evidence type="ECO:0000256" key="4">
    <source>
        <dbReference type="SAM" id="MobiDB-lite"/>
    </source>
</evidence>
<protein>
    <recommendedName>
        <fullName evidence="5">HMA domain-containing protein</fullName>
    </recommendedName>
</protein>
<dbReference type="GO" id="GO:0046872">
    <property type="term" value="F:metal ion binding"/>
    <property type="evidence" value="ECO:0007669"/>
    <property type="project" value="UniProtKB-KW"/>
</dbReference>
<dbReference type="EMBL" id="JACMSC010000008">
    <property type="protein sequence ID" value="KAG6510762.1"/>
    <property type="molecule type" value="Genomic_DNA"/>
</dbReference>
<keyword evidence="2" id="KW-0636">Prenylation</keyword>
<evidence type="ECO:0000256" key="2">
    <source>
        <dbReference type="ARBA" id="ARBA00023289"/>
    </source>
</evidence>
<feature type="domain" description="HMA" evidence="5">
    <location>
        <begin position="64"/>
        <end position="127"/>
    </location>
</feature>
<evidence type="ECO:0000313" key="7">
    <source>
        <dbReference type="Proteomes" id="UP000734854"/>
    </source>
</evidence>
<comment type="similarity">
    <text evidence="3">Belongs to the HIPP family.</text>
</comment>
<feature type="domain" description="HMA" evidence="5">
    <location>
        <begin position="1"/>
        <end position="63"/>
    </location>
</feature>
<dbReference type="PANTHER" id="PTHR46195">
    <property type="entry name" value="HEAVY METAL-ASSOCIATED ISOPRENYLATED PLANT PROTEIN 7"/>
    <property type="match status" value="1"/>
</dbReference>
<comment type="caution">
    <text evidence="6">The sequence shown here is derived from an EMBL/GenBank/DDBJ whole genome shotgun (WGS) entry which is preliminary data.</text>
</comment>
<keyword evidence="1" id="KW-0479">Metal-binding</keyword>
<evidence type="ECO:0000313" key="6">
    <source>
        <dbReference type="EMBL" id="KAG6510762.1"/>
    </source>
</evidence>
<name>A0A8J5LE28_ZINOF</name>
<feature type="region of interest" description="Disordered" evidence="4">
    <location>
        <begin position="146"/>
        <end position="205"/>
    </location>
</feature>
<accession>A0A8J5LE28</accession>
<reference evidence="6 7" key="1">
    <citation type="submission" date="2020-08" db="EMBL/GenBank/DDBJ databases">
        <title>Plant Genome Project.</title>
        <authorList>
            <person name="Zhang R.-G."/>
        </authorList>
    </citation>
    <scope>NUCLEOTIDE SEQUENCE [LARGE SCALE GENOMIC DNA]</scope>
    <source>
        <tissue evidence="6">Rhizome</tissue>
    </source>
</reference>